<comment type="caution">
    <text evidence="7">The sequence shown here is derived from an EMBL/GenBank/DDBJ whole genome shotgun (WGS) entry which is preliminary data.</text>
</comment>
<dbReference type="Pfam" id="PF13508">
    <property type="entry name" value="Acetyltransf_7"/>
    <property type="match status" value="1"/>
</dbReference>
<dbReference type="RefSeq" id="WP_253550756.1">
    <property type="nucleotide sequence ID" value="NZ_JAMYZR010000027.1"/>
</dbReference>
<dbReference type="InterPro" id="IPR016181">
    <property type="entry name" value="Acyl_CoA_acyltransferase"/>
</dbReference>
<evidence type="ECO:0000259" key="6">
    <source>
        <dbReference type="Pfam" id="PF13508"/>
    </source>
</evidence>
<keyword evidence="2" id="KW-1277">Toxin-antitoxin system</keyword>
<organism evidence="7 8">
    <name type="scientific">Acetobacter cerevisiae</name>
    <dbReference type="NCBI Taxonomy" id="178900"/>
    <lineage>
        <taxon>Bacteria</taxon>
        <taxon>Pseudomonadati</taxon>
        <taxon>Pseudomonadota</taxon>
        <taxon>Alphaproteobacteria</taxon>
        <taxon>Acetobacterales</taxon>
        <taxon>Acetobacteraceae</taxon>
        <taxon>Acetobacter</taxon>
    </lineage>
</organism>
<feature type="domain" description="N-acetyltransferase" evidence="6">
    <location>
        <begin position="85"/>
        <end position="163"/>
    </location>
</feature>
<evidence type="ECO:0000313" key="7">
    <source>
        <dbReference type="EMBL" id="MCP1246744.1"/>
    </source>
</evidence>
<dbReference type="CDD" id="cd04301">
    <property type="entry name" value="NAT_SF"/>
    <property type="match status" value="1"/>
</dbReference>
<evidence type="ECO:0000256" key="5">
    <source>
        <dbReference type="ARBA" id="ARBA00049880"/>
    </source>
</evidence>
<dbReference type="PANTHER" id="PTHR36449:SF1">
    <property type="entry name" value="ACETYLTRANSFERASE"/>
    <property type="match status" value="1"/>
</dbReference>
<evidence type="ECO:0000313" key="8">
    <source>
        <dbReference type="Proteomes" id="UP001523543"/>
    </source>
</evidence>
<gene>
    <name evidence="7" type="ORF">NKW54_12440</name>
</gene>
<sequence length="188" mass="20909">MACIKEAVSDFLPIRDYQIIPLSRQVLREGFSCGREKIDNFFLKSALEKHNKNQVKVHVAVINQDDDIKKSIGFYSVCVRTIGCSKFIQKIKRLFKAYGGVPVVYLSMIGVTEEYSGRGVGSFLLADALDRSLRASKDIGIHGVALDAATDELVAFYSRFGFKLLQNAKGERTMFISCAQIEDAISKA</sequence>
<comment type="catalytic activity">
    <reaction evidence="5">
        <text>glycyl-tRNA(Gly) + acetyl-CoA = N-acetylglycyl-tRNA(Gly) + CoA + H(+)</text>
        <dbReference type="Rhea" id="RHEA:81867"/>
        <dbReference type="Rhea" id="RHEA-COMP:9683"/>
        <dbReference type="Rhea" id="RHEA-COMP:19766"/>
        <dbReference type="ChEBI" id="CHEBI:15378"/>
        <dbReference type="ChEBI" id="CHEBI:57287"/>
        <dbReference type="ChEBI" id="CHEBI:57288"/>
        <dbReference type="ChEBI" id="CHEBI:78522"/>
        <dbReference type="ChEBI" id="CHEBI:232036"/>
    </reaction>
</comment>
<evidence type="ECO:0000256" key="1">
    <source>
        <dbReference type="ARBA" id="ARBA00022491"/>
    </source>
</evidence>
<accession>A0ABT1EWK0</accession>
<evidence type="ECO:0000256" key="4">
    <source>
        <dbReference type="ARBA" id="ARBA00023315"/>
    </source>
</evidence>
<name>A0ABT1EWK0_9PROT</name>
<keyword evidence="3" id="KW-0808">Transferase</keyword>
<dbReference type="Proteomes" id="UP001523543">
    <property type="component" value="Unassembled WGS sequence"/>
</dbReference>
<dbReference type="SUPFAM" id="SSF55729">
    <property type="entry name" value="Acyl-CoA N-acyltransferases (Nat)"/>
    <property type="match status" value="1"/>
</dbReference>
<dbReference type="PANTHER" id="PTHR36449">
    <property type="entry name" value="ACETYLTRANSFERASE-RELATED"/>
    <property type="match status" value="1"/>
</dbReference>
<dbReference type="InterPro" id="IPR000182">
    <property type="entry name" value="GNAT_dom"/>
</dbReference>
<keyword evidence="8" id="KW-1185">Reference proteome</keyword>
<evidence type="ECO:0000256" key="3">
    <source>
        <dbReference type="ARBA" id="ARBA00022679"/>
    </source>
</evidence>
<evidence type="ECO:0000256" key="2">
    <source>
        <dbReference type="ARBA" id="ARBA00022649"/>
    </source>
</evidence>
<keyword evidence="4" id="KW-0012">Acyltransferase</keyword>
<proteinExistence type="predicted"/>
<dbReference type="EMBL" id="JAMYZR010000027">
    <property type="protein sequence ID" value="MCP1246744.1"/>
    <property type="molecule type" value="Genomic_DNA"/>
</dbReference>
<keyword evidence="1" id="KW-0678">Repressor</keyword>
<dbReference type="Gene3D" id="3.40.630.30">
    <property type="match status" value="1"/>
</dbReference>
<reference evidence="7 8" key="1">
    <citation type="submission" date="2022-06" db="EMBL/GenBank/DDBJ databases">
        <title>Acetobacer genomes from food samples.</title>
        <authorList>
            <person name="Sombolestani A."/>
        </authorList>
    </citation>
    <scope>NUCLEOTIDE SEQUENCE [LARGE SCALE GENOMIC DNA]</scope>
    <source>
        <strain evidence="7 8">R-83281</strain>
    </source>
</reference>
<protein>
    <submittedName>
        <fullName evidence="7">GNAT family N-acetyltransferase</fullName>
    </submittedName>
</protein>